<dbReference type="PROSITE" id="PS50977">
    <property type="entry name" value="HTH_TETR_2"/>
    <property type="match status" value="1"/>
</dbReference>
<dbReference type="EMBL" id="JBHRSS010000007">
    <property type="protein sequence ID" value="MFC3105266.1"/>
    <property type="molecule type" value="Genomic_DNA"/>
</dbReference>
<dbReference type="InterPro" id="IPR009057">
    <property type="entry name" value="Homeodomain-like_sf"/>
</dbReference>
<evidence type="ECO:0000256" key="1">
    <source>
        <dbReference type="ARBA" id="ARBA00023015"/>
    </source>
</evidence>
<dbReference type="Proteomes" id="UP001595462">
    <property type="component" value="Unassembled WGS sequence"/>
</dbReference>
<feature type="domain" description="HTH tetR-type" evidence="5">
    <location>
        <begin position="3"/>
        <end position="63"/>
    </location>
</feature>
<dbReference type="SUPFAM" id="SSF46689">
    <property type="entry name" value="Homeodomain-like"/>
    <property type="match status" value="1"/>
</dbReference>
<feature type="DNA-binding region" description="H-T-H motif" evidence="4">
    <location>
        <begin position="26"/>
        <end position="45"/>
    </location>
</feature>
<dbReference type="InterPro" id="IPR036271">
    <property type="entry name" value="Tet_transcr_reg_TetR-rel_C_sf"/>
</dbReference>
<evidence type="ECO:0000256" key="2">
    <source>
        <dbReference type="ARBA" id="ARBA00023125"/>
    </source>
</evidence>
<keyword evidence="2 4" id="KW-0238">DNA-binding</keyword>
<proteinExistence type="predicted"/>
<sequence>MPTQARERLLDSAEALFYRHGIQAIGIDRLLDDSGVGRASFYRHFESKDALVNAVLARRDAAWRATFDDILDACGDEPLALFDAMAARYAENDFRGCAFINAMVEAADRNSPLHRIAAGHKRALIERIAESLRATGHADATKQATRWVLLLDGAVVTAMREGHSWPIQEARRMAAQLLDREAASN</sequence>
<keyword evidence="3" id="KW-0804">Transcription</keyword>
<dbReference type="SUPFAM" id="SSF48498">
    <property type="entry name" value="Tetracyclin repressor-like, C-terminal domain"/>
    <property type="match status" value="1"/>
</dbReference>
<reference evidence="7" key="1">
    <citation type="journal article" date="2019" name="Int. J. Syst. Evol. Microbiol.">
        <title>The Global Catalogue of Microorganisms (GCM) 10K type strain sequencing project: providing services to taxonomists for standard genome sequencing and annotation.</title>
        <authorList>
            <consortium name="The Broad Institute Genomics Platform"/>
            <consortium name="The Broad Institute Genome Sequencing Center for Infectious Disease"/>
            <person name="Wu L."/>
            <person name="Ma J."/>
        </authorList>
    </citation>
    <scope>NUCLEOTIDE SEQUENCE [LARGE SCALE GENOMIC DNA]</scope>
    <source>
        <strain evidence="7">KCTC 52640</strain>
    </source>
</reference>
<keyword evidence="7" id="KW-1185">Reference proteome</keyword>
<dbReference type="Pfam" id="PF21993">
    <property type="entry name" value="TetR_C_13_2"/>
    <property type="match status" value="1"/>
</dbReference>
<dbReference type="InterPro" id="IPR054156">
    <property type="entry name" value="YxaF_TetR_C"/>
</dbReference>
<evidence type="ECO:0000256" key="4">
    <source>
        <dbReference type="PROSITE-ProRule" id="PRU00335"/>
    </source>
</evidence>
<dbReference type="PRINTS" id="PR00455">
    <property type="entry name" value="HTHTETR"/>
</dbReference>
<comment type="caution">
    <text evidence="6">The sequence shown here is derived from an EMBL/GenBank/DDBJ whole genome shotgun (WGS) entry which is preliminary data.</text>
</comment>
<protein>
    <submittedName>
        <fullName evidence="6">TetR/AcrR family transcriptional regulator</fullName>
    </submittedName>
</protein>
<dbReference type="Pfam" id="PF00440">
    <property type="entry name" value="TetR_N"/>
    <property type="match status" value="1"/>
</dbReference>
<keyword evidence="1" id="KW-0805">Transcription regulation</keyword>
<evidence type="ECO:0000313" key="7">
    <source>
        <dbReference type="Proteomes" id="UP001595462"/>
    </source>
</evidence>
<dbReference type="Gene3D" id="1.10.357.10">
    <property type="entry name" value="Tetracycline Repressor, domain 2"/>
    <property type="match status" value="1"/>
</dbReference>
<dbReference type="InterPro" id="IPR001647">
    <property type="entry name" value="HTH_TetR"/>
</dbReference>
<evidence type="ECO:0000259" key="5">
    <source>
        <dbReference type="PROSITE" id="PS50977"/>
    </source>
</evidence>
<dbReference type="RefSeq" id="WP_380690825.1">
    <property type="nucleotide sequence ID" value="NZ_JBHRSS010000007.1"/>
</dbReference>
<dbReference type="PANTHER" id="PTHR47506">
    <property type="entry name" value="TRANSCRIPTIONAL REGULATORY PROTEIN"/>
    <property type="match status" value="1"/>
</dbReference>
<evidence type="ECO:0000256" key="3">
    <source>
        <dbReference type="ARBA" id="ARBA00023163"/>
    </source>
</evidence>
<name>A0ABV7ETM2_9GAMM</name>
<evidence type="ECO:0000313" key="6">
    <source>
        <dbReference type="EMBL" id="MFC3105266.1"/>
    </source>
</evidence>
<dbReference type="PANTHER" id="PTHR47506:SF1">
    <property type="entry name" value="HTH-TYPE TRANSCRIPTIONAL REGULATOR YJDC"/>
    <property type="match status" value="1"/>
</dbReference>
<gene>
    <name evidence="6" type="ORF">ACFOSU_15395</name>
</gene>
<organism evidence="6 7">
    <name type="scientific">Salinisphaera aquimarina</name>
    <dbReference type="NCBI Taxonomy" id="2094031"/>
    <lineage>
        <taxon>Bacteria</taxon>
        <taxon>Pseudomonadati</taxon>
        <taxon>Pseudomonadota</taxon>
        <taxon>Gammaproteobacteria</taxon>
        <taxon>Salinisphaerales</taxon>
        <taxon>Salinisphaeraceae</taxon>
        <taxon>Salinisphaera</taxon>
    </lineage>
</organism>
<accession>A0ABV7ETM2</accession>